<comment type="caution">
    <text evidence="6">The sequence shown here is derived from an EMBL/GenBank/DDBJ whole genome shotgun (WGS) entry which is preliminary data.</text>
</comment>
<sequence>MSSPFTAADPAPRPGPGPEPDPAGPQPSRGRVVGIGEALIRLTTPGHLRLEQAGTLEVSVGGAELNALIALAQLGYSTEFVTRLPDNPLGRRVAEHARRFGVGVSAAWETDGRQGLYFVEPGAQPRATEVLYDRAGSAACGLAPGQVDWAATLADARALHSTGITCALGQGPEDALAEAFSHAREAGVTTSFDLNHRSRLWSPDRAAAAFRRMAPLADVIFASAHDLALVLGRTGEPDRLAQEFRALAGGPVVVLRDSTRPAPDRVRVQVTVVADTAVTGAPAEAEVVDAFGAGDVAAAAYLAAALAGTDAAMAAGVAARACAHMHTVPGDGWVLRAGELDPDYGDGRRILR</sequence>
<evidence type="ECO:0000256" key="1">
    <source>
        <dbReference type="ARBA" id="ARBA00010688"/>
    </source>
</evidence>
<evidence type="ECO:0000259" key="5">
    <source>
        <dbReference type="Pfam" id="PF00294"/>
    </source>
</evidence>
<evidence type="ECO:0000256" key="2">
    <source>
        <dbReference type="ARBA" id="ARBA00022679"/>
    </source>
</evidence>
<reference evidence="7" key="1">
    <citation type="journal article" date="2019" name="Int. J. Syst. Evol. Microbiol.">
        <title>The Global Catalogue of Microorganisms (GCM) 10K type strain sequencing project: providing services to taxonomists for standard genome sequencing and annotation.</title>
        <authorList>
            <consortium name="The Broad Institute Genomics Platform"/>
            <consortium name="The Broad Institute Genome Sequencing Center for Infectious Disease"/>
            <person name="Wu L."/>
            <person name="Ma J."/>
        </authorList>
    </citation>
    <scope>NUCLEOTIDE SEQUENCE [LARGE SCALE GENOMIC DNA]</scope>
    <source>
        <strain evidence="7">JCM 17933</strain>
    </source>
</reference>
<dbReference type="Gene3D" id="3.40.1190.20">
    <property type="match status" value="1"/>
</dbReference>
<comment type="similarity">
    <text evidence="1">Belongs to the carbohydrate kinase PfkB family.</text>
</comment>
<feature type="compositionally biased region" description="Pro residues" evidence="4">
    <location>
        <begin position="11"/>
        <end position="25"/>
    </location>
</feature>
<gene>
    <name evidence="6" type="ORF">GCM10023191_081940</name>
</gene>
<dbReference type="Proteomes" id="UP001500503">
    <property type="component" value="Unassembled WGS sequence"/>
</dbReference>
<evidence type="ECO:0000256" key="4">
    <source>
        <dbReference type="SAM" id="MobiDB-lite"/>
    </source>
</evidence>
<feature type="domain" description="Carbohydrate kinase PfkB" evidence="5">
    <location>
        <begin position="32"/>
        <end position="323"/>
    </location>
</feature>
<dbReference type="InterPro" id="IPR052700">
    <property type="entry name" value="Carb_kinase_PfkB-like"/>
</dbReference>
<dbReference type="PANTHER" id="PTHR43320:SF2">
    <property type="entry name" value="2-DEHYDRO-3-DEOXYGLUCONOKINASE_2-DEHYDRO-3-DEOXYGALACTONOKINASE"/>
    <property type="match status" value="1"/>
</dbReference>
<dbReference type="SUPFAM" id="SSF53613">
    <property type="entry name" value="Ribokinase-like"/>
    <property type="match status" value="1"/>
</dbReference>
<dbReference type="InterPro" id="IPR011611">
    <property type="entry name" value="PfkB_dom"/>
</dbReference>
<evidence type="ECO:0000313" key="6">
    <source>
        <dbReference type="EMBL" id="GAA4513996.1"/>
    </source>
</evidence>
<evidence type="ECO:0000256" key="3">
    <source>
        <dbReference type="ARBA" id="ARBA00022777"/>
    </source>
</evidence>
<keyword evidence="2" id="KW-0808">Transferase</keyword>
<feature type="region of interest" description="Disordered" evidence="4">
    <location>
        <begin position="1"/>
        <end position="30"/>
    </location>
</feature>
<dbReference type="InterPro" id="IPR029056">
    <property type="entry name" value="Ribokinase-like"/>
</dbReference>
<keyword evidence="7" id="KW-1185">Reference proteome</keyword>
<dbReference type="RefSeq" id="WP_345473325.1">
    <property type="nucleotide sequence ID" value="NZ_BAABHF010000048.1"/>
</dbReference>
<evidence type="ECO:0000313" key="7">
    <source>
        <dbReference type="Proteomes" id="UP001500503"/>
    </source>
</evidence>
<dbReference type="PANTHER" id="PTHR43320">
    <property type="entry name" value="SUGAR KINASE"/>
    <property type="match status" value="1"/>
</dbReference>
<accession>A0ABP8QZB8</accession>
<organism evidence="6 7">
    <name type="scientific">Actinoallomurus oryzae</name>
    <dbReference type="NCBI Taxonomy" id="502180"/>
    <lineage>
        <taxon>Bacteria</taxon>
        <taxon>Bacillati</taxon>
        <taxon>Actinomycetota</taxon>
        <taxon>Actinomycetes</taxon>
        <taxon>Streptosporangiales</taxon>
        <taxon>Thermomonosporaceae</taxon>
        <taxon>Actinoallomurus</taxon>
    </lineage>
</organism>
<dbReference type="Pfam" id="PF00294">
    <property type="entry name" value="PfkB"/>
    <property type="match status" value="1"/>
</dbReference>
<dbReference type="EMBL" id="BAABHF010000048">
    <property type="protein sequence ID" value="GAA4513996.1"/>
    <property type="molecule type" value="Genomic_DNA"/>
</dbReference>
<protein>
    <recommendedName>
        <fullName evidence="5">Carbohydrate kinase PfkB domain-containing protein</fullName>
    </recommendedName>
</protein>
<dbReference type="CDD" id="cd01166">
    <property type="entry name" value="KdgK"/>
    <property type="match status" value="1"/>
</dbReference>
<keyword evidence="3" id="KW-0418">Kinase</keyword>
<name>A0ABP8QZB8_9ACTN</name>
<proteinExistence type="inferred from homology"/>